<feature type="compositionally biased region" description="Low complexity" evidence="1">
    <location>
        <begin position="11"/>
        <end position="28"/>
    </location>
</feature>
<proteinExistence type="predicted"/>
<accession>A0A2A2K2L0</accession>
<evidence type="ECO:0000313" key="2">
    <source>
        <dbReference type="EMBL" id="PAV68141.1"/>
    </source>
</evidence>
<gene>
    <name evidence="2" type="ORF">WR25_09493</name>
</gene>
<evidence type="ECO:0000256" key="1">
    <source>
        <dbReference type="SAM" id="MobiDB-lite"/>
    </source>
</evidence>
<organism evidence="2 3">
    <name type="scientific">Diploscapter pachys</name>
    <dbReference type="NCBI Taxonomy" id="2018661"/>
    <lineage>
        <taxon>Eukaryota</taxon>
        <taxon>Metazoa</taxon>
        <taxon>Ecdysozoa</taxon>
        <taxon>Nematoda</taxon>
        <taxon>Chromadorea</taxon>
        <taxon>Rhabditida</taxon>
        <taxon>Rhabditina</taxon>
        <taxon>Rhabditomorpha</taxon>
        <taxon>Rhabditoidea</taxon>
        <taxon>Rhabditidae</taxon>
        <taxon>Diploscapter</taxon>
    </lineage>
</organism>
<comment type="caution">
    <text evidence="2">The sequence shown here is derived from an EMBL/GenBank/DDBJ whole genome shotgun (WGS) entry which is preliminary data.</text>
</comment>
<feature type="region of interest" description="Disordered" evidence="1">
    <location>
        <begin position="1"/>
        <end position="28"/>
    </location>
</feature>
<protein>
    <submittedName>
        <fullName evidence="2">Uncharacterized protein</fullName>
    </submittedName>
</protein>
<reference evidence="2 3" key="1">
    <citation type="journal article" date="2017" name="Curr. Biol.">
        <title>Genome architecture and evolution of a unichromosomal asexual nematode.</title>
        <authorList>
            <person name="Fradin H."/>
            <person name="Zegar C."/>
            <person name="Gutwein M."/>
            <person name="Lucas J."/>
            <person name="Kovtun M."/>
            <person name="Corcoran D."/>
            <person name="Baugh L.R."/>
            <person name="Kiontke K."/>
            <person name="Gunsalus K."/>
            <person name="Fitch D.H."/>
            <person name="Piano F."/>
        </authorList>
    </citation>
    <scope>NUCLEOTIDE SEQUENCE [LARGE SCALE GENOMIC DNA]</scope>
    <source>
        <strain evidence="2">PF1309</strain>
    </source>
</reference>
<keyword evidence="3" id="KW-1185">Reference proteome</keyword>
<dbReference type="EMBL" id="LIAE01009803">
    <property type="protein sequence ID" value="PAV68141.1"/>
    <property type="molecule type" value="Genomic_DNA"/>
</dbReference>
<feature type="compositionally biased region" description="Polar residues" evidence="1">
    <location>
        <begin position="1"/>
        <end position="10"/>
    </location>
</feature>
<evidence type="ECO:0000313" key="3">
    <source>
        <dbReference type="Proteomes" id="UP000218231"/>
    </source>
</evidence>
<dbReference type="AlphaFoldDB" id="A0A2A2K2L0"/>
<dbReference type="Proteomes" id="UP000218231">
    <property type="component" value="Unassembled WGS sequence"/>
</dbReference>
<sequence length="92" mass="9510">MAALSAASTRSGVNSPSSPVPSVHSTSASASASASAASKAAALLMRHKSSDKPQGKGAHMFEAIKFENLMRVVCSVLLYDISSIQRMTLTTI</sequence>
<name>A0A2A2K2L0_9BILA</name>